<dbReference type="PANTHER" id="PTHR42953:SF1">
    <property type="entry name" value="METAL-BINDING PROTEIN HI_0362-RELATED"/>
    <property type="match status" value="1"/>
</dbReference>
<evidence type="ECO:0000256" key="4">
    <source>
        <dbReference type="ARBA" id="ARBA00022723"/>
    </source>
</evidence>
<evidence type="ECO:0000313" key="7">
    <source>
        <dbReference type="EMBL" id="MFG1372044.1"/>
    </source>
</evidence>
<dbReference type="Pfam" id="PF01297">
    <property type="entry name" value="ZnuA"/>
    <property type="match status" value="1"/>
</dbReference>
<dbReference type="EMBL" id="JBAFVH010000004">
    <property type="protein sequence ID" value="MFG1372044.1"/>
    <property type="molecule type" value="Genomic_DNA"/>
</dbReference>
<name>A0ABW6ZTI7_9HYPH</name>
<comment type="similarity">
    <text evidence="2 6">Belongs to the bacterial solute-binding protein 9 family.</text>
</comment>
<evidence type="ECO:0000256" key="3">
    <source>
        <dbReference type="ARBA" id="ARBA00022448"/>
    </source>
</evidence>
<keyword evidence="8" id="KW-1185">Reference proteome</keyword>
<evidence type="ECO:0000256" key="5">
    <source>
        <dbReference type="ARBA" id="ARBA00022729"/>
    </source>
</evidence>
<dbReference type="InterPro" id="IPR050492">
    <property type="entry name" value="Bact_metal-bind_prot9"/>
</dbReference>
<accession>A0ABW6ZTI7</accession>
<evidence type="ECO:0000256" key="1">
    <source>
        <dbReference type="ARBA" id="ARBA00004196"/>
    </source>
</evidence>
<protein>
    <submittedName>
        <fullName evidence="7">Metal ABC transporter substrate-binding protein</fullName>
    </submittedName>
</protein>
<reference evidence="7 8" key="1">
    <citation type="submission" date="2024-02" db="EMBL/GenBank/DDBJ databases">
        <title>Expansion and revision of Xanthobacter and proposal of Roseixanthobacter gen. nov.</title>
        <authorList>
            <person name="Soltysiak M.P.M."/>
            <person name="Jalihal A."/>
            <person name="Ory A."/>
            <person name="Chrisophersen C."/>
            <person name="Lee A.D."/>
            <person name="Boulton J."/>
            <person name="Springer M."/>
        </authorList>
    </citation>
    <scope>NUCLEOTIDE SEQUENCE [LARGE SCALE GENOMIC DNA]</scope>
    <source>
        <strain evidence="7 8">23A</strain>
    </source>
</reference>
<evidence type="ECO:0000256" key="2">
    <source>
        <dbReference type="ARBA" id="ARBA00011028"/>
    </source>
</evidence>
<dbReference type="SUPFAM" id="SSF53807">
    <property type="entry name" value="Helical backbone' metal receptor"/>
    <property type="match status" value="1"/>
</dbReference>
<keyword evidence="4" id="KW-0479">Metal-binding</keyword>
<comment type="subcellular location">
    <subcellularLocation>
        <location evidence="1">Cell envelope</location>
    </subcellularLocation>
</comment>
<dbReference type="PRINTS" id="PR00691">
    <property type="entry name" value="ADHESINB"/>
</dbReference>
<organism evidence="7 8">
    <name type="scientific">Xanthobacter oligotrophicus</name>
    <dbReference type="NCBI Taxonomy" id="2607286"/>
    <lineage>
        <taxon>Bacteria</taxon>
        <taxon>Pseudomonadati</taxon>
        <taxon>Pseudomonadota</taxon>
        <taxon>Alphaproteobacteria</taxon>
        <taxon>Hyphomicrobiales</taxon>
        <taxon>Xanthobacteraceae</taxon>
        <taxon>Xanthobacter</taxon>
    </lineage>
</organism>
<dbReference type="CDD" id="cd01137">
    <property type="entry name" value="PsaA"/>
    <property type="match status" value="1"/>
</dbReference>
<dbReference type="RefSeq" id="WP_393991969.1">
    <property type="nucleotide sequence ID" value="NZ_JBAFVH010000004.1"/>
</dbReference>
<evidence type="ECO:0000256" key="6">
    <source>
        <dbReference type="RuleBase" id="RU003512"/>
    </source>
</evidence>
<dbReference type="InterPro" id="IPR006128">
    <property type="entry name" value="Lipoprotein_PsaA-like"/>
</dbReference>
<gene>
    <name evidence="7" type="ORF">V5F32_07710</name>
</gene>
<keyword evidence="5" id="KW-0732">Signal</keyword>
<dbReference type="PANTHER" id="PTHR42953">
    <property type="entry name" value="HIGH-AFFINITY ZINC UPTAKE SYSTEM PROTEIN ZNUA-RELATED"/>
    <property type="match status" value="1"/>
</dbReference>
<evidence type="ECO:0000313" key="8">
    <source>
        <dbReference type="Proteomes" id="UP001604002"/>
    </source>
</evidence>
<dbReference type="Gene3D" id="3.40.50.1980">
    <property type="entry name" value="Nitrogenase molybdenum iron protein domain"/>
    <property type="match status" value="2"/>
</dbReference>
<dbReference type="InterPro" id="IPR006127">
    <property type="entry name" value="ZnuA-like"/>
</dbReference>
<comment type="caution">
    <text evidence="7">The sequence shown here is derived from an EMBL/GenBank/DDBJ whole genome shotgun (WGS) entry which is preliminary data.</text>
</comment>
<dbReference type="PRINTS" id="PR00690">
    <property type="entry name" value="ADHESNFAMILY"/>
</dbReference>
<keyword evidence="3 6" id="KW-0813">Transport</keyword>
<sequence length="336" mass="35844">MRCPDGLVAGSSAHSLVRRFAGFPARLLARPLARACSSAGAVLLACLVAALSSAGPVRAADKLKVVTTFTIIADMAKTVAGDAAQVDSITKPGAEIHNYQPTPGDLIKAQGANLILWNGLNLELWFEKFFSRLKGVPSVVISDGVEPMGITEGPYSGKPNPHAWMSPAAALIYVDNIRDALVKYDPANAATYKANAEAYKAKITATIAPIRAELEKVPPDQRWLVTSEGAFSYLARDFGLKPLYLWPINADQQGTPQQVRRVVDRMKADKIPAIFSESTISAEPARQVARETGARYGGVLYVDSLSDAAGPVPTYLDLLRVTSTTIADGLTGSPPR</sequence>
<dbReference type="Proteomes" id="UP001604002">
    <property type="component" value="Unassembled WGS sequence"/>
</dbReference>
<proteinExistence type="inferred from homology"/>
<dbReference type="InterPro" id="IPR006129">
    <property type="entry name" value="AdhesinB"/>
</dbReference>